<dbReference type="RefSeq" id="WP_286256819.1">
    <property type="nucleotide sequence ID" value="NZ_AP018448.1"/>
</dbReference>
<dbReference type="InterPro" id="IPR003749">
    <property type="entry name" value="ThiS/MoaD-like"/>
</dbReference>
<name>A0ABN5VSW8_9ACTN</name>
<keyword evidence="2" id="KW-1185">Reference proteome</keyword>
<dbReference type="Gene3D" id="3.10.20.30">
    <property type="match status" value="1"/>
</dbReference>
<reference evidence="1 2" key="1">
    <citation type="journal article" date="2010" name="ChemBioChem">
        <title>Cloning and characterization of the biosynthetic gene cluster of 16-membered macrolide antibiotic FD-891: involvement of a dual functional cytochrome P450 monooxygenase catalyzing epoxidation and hydroxylation.</title>
        <authorList>
            <person name="Kudo F."/>
            <person name="Motegi A."/>
            <person name="Mizoue K."/>
            <person name="Eguchi T."/>
        </authorList>
    </citation>
    <scope>NUCLEOTIDE SEQUENCE [LARGE SCALE GENOMIC DNA]</scope>
    <source>
        <strain evidence="1 2">A-8890</strain>
    </source>
</reference>
<organism evidence="1 2">
    <name type="scientific">Streptomyces graminofaciens</name>
    <dbReference type="NCBI Taxonomy" id="68212"/>
    <lineage>
        <taxon>Bacteria</taxon>
        <taxon>Bacillati</taxon>
        <taxon>Actinomycetota</taxon>
        <taxon>Actinomycetes</taxon>
        <taxon>Kitasatosporales</taxon>
        <taxon>Streptomycetaceae</taxon>
        <taxon>Streptomyces</taxon>
    </lineage>
</organism>
<evidence type="ECO:0000313" key="2">
    <source>
        <dbReference type="Proteomes" id="UP001321542"/>
    </source>
</evidence>
<reference evidence="1 2" key="2">
    <citation type="journal article" date="2023" name="ChemBioChem">
        <title>Acyltransferase Domain Exchange between Two Independent Type I Polyketide Synthases in the Same Producer Strain of Macrolide Antibiotics.</title>
        <authorList>
            <person name="Kudo F."/>
            <person name="Kishikawa K."/>
            <person name="Tsuboi K."/>
            <person name="Kido T."/>
            <person name="Usui T."/>
            <person name="Hashimoto J."/>
            <person name="Shin-Ya K."/>
            <person name="Miyanaga A."/>
            <person name="Eguchi T."/>
        </authorList>
    </citation>
    <scope>NUCLEOTIDE SEQUENCE [LARGE SCALE GENOMIC DNA]</scope>
    <source>
        <strain evidence="1 2">A-8890</strain>
    </source>
</reference>
<dbReference type="CDD" id="cd17040">
    <property type="entry name" value="Ubl_MoaD_like"/>
    <property type="match status" value="1"/>
</dbReference>
<dbReference type="Pfam" id="PF02597">
    <property type="entry name" value="ThiS"/>
    <property type="match status" value="1"/>
</dbReference>
<accession>A0ABN5VSW8</accession>
<evidence type="ECO:0000313" key="1">
    <source>
        <dbReference type="EMBL" id="BBC36567.1"/>
    </source>
</evidence>
<dbReference type="EMBL" id="AP018448">
    <property type="protein sequence ID" value="BBC36567.1"/>
    <property type="molecule type" value="Genomic_DNA"/>
</dbReference>
<protein>
    <recommendedName>
        <fullName evidence="3">MoaD/ThiS family protein</fullName>
    </recommendedName>
</protein>
<gene>
    <name evidence="1" type="ORF">SGFS_078610</name>
</gene>
<sequence length="81" mass="8534">MPTMLLFAAAREAAGRGRDVIPGGTLGEVLDEARRRYGGEFAHVLANSRVWFNGEMLNDAMYGAPCVAGDEIAVLPPISGG</sequence>
<dbReference type="InterPro" id="IPR016155">
    <property type="entry name" value="Mopterin_synth/thiamin_S_b"/>
</dbReference>
<proteinExistence type="predicted"/>
<dbReference type="SUPFAM" id="SSF54285">
    <property type="entry name" value="MoaD/ThiS"/>
    <property type="match status" value="1"/>
</dbReference>
<evidence type="ECO:0008006" key="3">
    <source>
        <dbReference type="Google" id="ProtNLM"/>
    </source>
</evidence>
<dbReference type="Proteomes" id="UP001321542">
    <property type="component" value="Chromosome"/>
</dbReference>
<dbReference type="InterPro" id="IPR012675">
    <property type="entry name" value="Beta-grasp_dom_sf"/>
</dbReference>